<dbReference type="Pfam" id="PF13946">
    <property type="entry name" value="DUF4214"/>
    <property type="match status" value="1"/>
</dbReference>
<evidence type="ECO:0000259" key="2">
    <source>
        <dbReference type="Pfam" id="PF00534"/>
    </source>
</evidence>
<evidence type="ECO:0000256" key="1">
    <source>
        <dbReference type="SAM" id="MobiDB-lite"/>
    </source>
</evidence>
<proteinExistence type="predicted"/>
<dbReference type="OrthoDB" id="284671at2"/>
<dbReference type="GO" id="GO:0016757">
    <property type="term" value="F:glycosyltransferase activity"/>
    <property type="evidence" value="ECO:0007669"/>
    <property type="project" value="InterPro"/>
</dbReference>
<dbReference type="RefSeq" id="WP_161967129.1">
    <property type="nucleotide sequence ID" value="NZ_NIDE01000001.1"/>
</dbReference>
<keyword evidence="6" id="KW-0808">Transferase</keyword>
<dbReference type="InterPro" id="IPR029044">
    <property type="entry name" value="Nucleotide-diphossugar_trans"/>
</dbReference>
<dbReference type="CDD" id="cd00761">
    <property type="entry name" value="Glyco_tranf_GTA_type"/>
    <property type="match status" value="1"/>
</dbReference>
<organism evidence="6 7">
    <name type="scientific">Fimbriiglobus ruber</name>
    <dbReference type="NCBI Taxonomy" id="1908690"/>
    <lineage>
        <taxon>Bacteria</taxon>
        <taxon>Pseudomonadati</taxon>
        <taxon>Planctomycetota</taxon>
        <taxon>Planctomycetia</taxon>
        <taxon>Gemmatales</taxon>
        <taxon>Gemmataceae</taxon>
        <taxon>Fimbriiglobus</taxon>
    </lineage>
</organism>
<dbReference type="Pfam" id="PF13579">
    <property type="entry name" value="Glyco_trans_4_4"/>
    <property type="match status" value="1"/>
</dbReference>
<dbReference type="InterPro" id="IPR001173">
    <property type="entry name" value="Glyco_trans_2-like"/>
</dbReference>
<sequence>MRVSVVISTYNRAEGLRQTLTSFRHQTYANFEILVVNGPSTDHTEDVLAEFAGVVRAFRCPHRRLAISRNIGIAHAAGDIVAFIDDDAIPEPTWLEELVAAHSQAGVGAAGGLVVDHTGVRLQYRYALCNRVGQLKFDVEPPFDEYTRPRADTIAYLQGTNMSYRRTVLAEVGGFDENILHYYDDVEIALRVIDAGFKVVPLNGAAVHHKYLASHVRDHERVTLDPYNLMMDHCYYALKNGRETRTTRDVVGALIKAADHLGDEADGYLAAGKMTRTQNVHYRARVQEALEHGLVKGVSGHRINGQIGPADPADFCQFPTLAPTGSRLKLCFVSREFPPGDFGGVGRYSAELATGFAAAGHEVHVVTHSPGDHRLDFENGVWVHRVPAAERWVPDLDGVPLVHNLVHVAGVYHELCRIAERGRPLDLVCAPLWLCEGLAAGFDDRFPTVVTLMTCMKVIAGMQSADFQDNPHTRQLVALEDATVRRAGHIHAISHAILDKAEVDYGADRAKAFVAELGLADRSPNYRRTRPTGGRVRVLFVGRLEVRKGADLFLAVAARLAREFPTAEFVLAGRDTGNTEGGESYRQRFEREHVGNSDLLNRVVFTGMVSEDELFSHYANADVFCLPSRYESFGLVFVEAMMFGLPVVGVRAGGMTEVIADGENGYLTTPDDAGSVESALRALLADPARRAEFGRRSRAIYEAKFSAPVMIDRLETAFRRVIVGHLSRTSAGGAPPLERVSRRLADVITDTTGIVADRAARAADRLLDANCFPVDPLLALRRAWGLPQEEFIVANYRLFLGRKPTSKDLEFWAGEFRGGATRTDVARAIAHGSDYGRQLFQGCTQLLPAAVGEDDQAIPAQVAPPPPAVLRPSFRHRLAALPLVGKVFKYLRRAVHMPWTVHKLYHGYGAADLRVLIEDRHAALTGTLRSELLAAVRDLAREQGDLRELVYSRQAKLAAEQHEIRRLLEEMKAGRPEVYGRRGGKTAGHSAGDANGQAPDLPSLPATGNLRASA</sequence>
<keyword evidence="7" id="KW-1185">Reference proteome</keyword>
<evidence type="ECO:0000259" key="5">
    <source>
        <dbReference type="Pfam" id="PF13946"/>
    </source>
</evidence>
<dbReference type="InterPro" id="IPR028098">
    <property type="entry name" value="Glyco_trans_4-like_N"/>
</dbReference>
<protein>
    <submittedName>
        <fullName evidence="6">Glycosyltransferase</fullName>
    </submittedName>
</protein>
<evidence type="ECO:0000259" key="3">
    <source>
        <dbReference type="Pfam" id="PF00535"/>
    </source>
</evidence>
<dbReference type="CDD" id="cd03801">
    <property type="entry name" value="GT4_PimA-like"/>
    <property type="match status" value="1"/>
</dbReference>
<dbReference type="PANTHER" id="PTHR45947">
    <property type="entry name" value="SULFOQUINOVOSYL TRANSFERASE SQD2"/>
    <property type="match status" value="1"/>
</dbReference>
<dbReference type="Gene3D" id="3.90.550.10">
    <property type="entry name" value="Spore Coat Polysaccharide Biosynthesis Protein SpsA, Chain A"/>
    <property type="match status" value="1"/>
</dbReference>
<feature type="region of interest" description="Disordered" evidence="1">
    <location>
        <begin position="975"/>
        <end position="1014"/>
    </location>
</feature>
<evidence type="ECO:0000313" key="7">
    <source>
        <dbReference type="Proteomes" id="UP000214646"/>
    </source>
</evidence>
<name>A0A225EAT9_9BACT</name>
<dbReference type="SUPFAM" id="SSF53448">
    <property type="entry name" value="Nucleotide-diphospho-sugar transferases"/>
    <property type="match status" value="1"/>
</dbReference>
<accession>A0A225EAT9</accession>
<feature type="domain" description="Glycosyltransferase 2-like" evidence="3">
    <location>
        <begin position="4"/>
        <end position="172"/>
    </location>
</feature>
<dbReference type="AlphaFoldDB" id="A0A225EAT9"/>
<dbReference type="InterPro" id="IPR050194">
    <property type="entry name" value="Glycosyltransferase_grp1"/>
</dbReference>
<feature type="domain" description="DUF4214" evidence="5">
    <location>
        <begin position="787"/>
        <end position="831"/>
    </location>
</feature>
<evidence type="ECO:0000313" key="6">
    <source>
        <dbReference type="EMBL" id="OWK46499.1"/>
    </source>
</evidence>
<dbReference type="EMBL" id="NIDE01000001">
    <property type="protein sequence ID" value="OWK46499.1"/>
    <property type="molecule type" value="Genomic_DNA"/>
</dbReference>
<reference evidence="7" key="1">
    <citation type="submission" date="2017-06" db="EMBL/GenBank/DDBJ databases">
        <title>Genome analysis of Fimbriiglobus ruber SP5, the first member of the order Planctomycetales with confirmed chitinolytic capability.</title>
        <authorList>
            <person name="Ravin N.V."/>
            <person name="Rakitin A.L."/>
            <person name="Ivanova A.A."/>
            <person name="Beletsky A.V."/>
            <person name="Kulichevskaya I.S."/>
            <person name="Mardanov A.V."/>
            <person name="Dedysh S.N."/>
        </authorList>
    </citation>
    <scope>NUCLEOTIDE SEQUENCE [LARGE SCALE GENOMIC DNA]</scope>
    <source>
        <strain evidence="7">SP5</strain>
    </source>
</reference>
<dbReference type="PANTHER" id="PTHR45947:SF3">
    <property type="entry name" value="SULFOQUINOVOSYL TRANSFERASE SQD2"/>
    <property type="match status" value="1"/>
</dbReference>
<dbReference type="Pfam" id="PF00535">
    <property type="entry name" value="Glycos_transf_2"/>
    <property type="match status" value="1"/>
</dbReference>
<dbReference type="SUPFAM" id="SSF53756">
    <property type="entry name" value="UDP-Glycosyltransferase/glycogen phosphorylase"/>
    <property type="match status" value="1"/>
</dbReference>
<comment type="caution">
    <text evidence="6">The sequence shown here is derived from an EMBL/GenBank/DDBJ whole genome shotgun (WGS) entry which is preliminary data.</text>
</comment>
<evidence type="ECO:0000259" key="4">
    <source>
        <dbReference type="Pfam" id="PF13579"/>
    </source>
</evidence>
<gene>
    <name evidence="6" type="ORF">FRUB_00198</name>
</gene>
<dbReference type="Proteomes" id="UP000214646">
    <property type="component" value="Unassembled WGS sequence"/>
</dbReference>
<feature type="domain" description="Glycosyl transferase family 1" evidence="2">
    <location>
        <begin position="533"/>
        <end position="698"/>
    </location>
</feature>
<dbReference type="Pfam" id="PF00534">
    <property type="entry name" value="Glycos_transf_1"/>
    <property type="match status" value="1"/>
</dbReference>
<dbReference type="InterPro" id="IPR001296">
    <property type="entry name" value="Glyco_trans_1"/>
</dbReference>
<dbReference type="Gene3D" id="3.40.50.2000">
    <property type="entry name" value="Glycogen Phosphorylase B"/>
    <property type="match status" value="2"/>
</dbReference>
<dbReference type="InterPro" id="IPR025282">
    <property type="entry name" value="DUF4214"/>
</dbReference>
<feature type="domain" description="Glycosyltransferase subfamily 4-like N-terminal" evidence="4">
    <location>
        <begin position="343"/>
        <end position="514"/>
    </location>
</feature>